<evidence type="ECO:0000256" key="7">
    <source>
        <dbReference type="ARBA" id="ARBA00023328"/>
    </source>
</evidence>
<evidence type="ECO:0000256" key="4">
    <source>
        <dbReference type="ARBA" id="ARBA00022776"/>
    </source>
</evidence>
<evidence type="ECO:0000256" key="5">
    <source>
        <dbReference type="ARBA" id="ARBA00023054"/>
    </source>
</evidence>
<evidence type="ECO:0000256" key="9">
    <source>
        <dbReference type="SAM" id="Coils"/>
    </source>
</evidence>
<dbReference type="AlphaFoldDB" id="A0A0A1U975"/>
<keyword evidence="4 8" id="KW-0498">Mitosis</keyword>
<keyword evidence="8" id="KW-0995">Kinetochore</keyword>
<comment type="similarity">
    <text evidence="1 8">Belongs to the NDC80/HEC1 family.</text>
</comment>
<evidence type="ECO:0000256" key="2">
    <source>
        <dbReference type="ARBA" id="ARBA00022454"/>
    </source>
</evidence>
<gene>
    <name evidence="11" type="ORF">EIN_154390</name>
</gene>
<dbReference type="Pfam" id="PF03801">
    <property type="entry name" value="Ndc80_HEC"/>
    <property type="match status" value="1"/>
</dbReference>
<proteinExistence type="inferred from homology"/>
<dbReference type="GO" id="GO:0051301">
    <property type="term" value="P:cell division"/>
    <property type="evidence" value="ECO:0007669"/>
    <property type="project" value="UniProtKB-UniRule"/>
</dbReference>
<dbReference type="KEGG" id="eiv:EIN_154390"/>
<evidence type="ECO:0000256" key="1">
    <source>
        <dbReference type="ARBA" id="ARBA00007050"/>
    </source>
</evidence>
<dbReference type="Proteomes" id="UP000014680">
    <property type="component" value="Unassembled WGS sequence"/>
</dbReference>
<evidence type="ECO:0000256" key="6">
    <source>
        <dbReference type="ARBA" id="ARBA00023306"/>
    </source>
</evidence>
<evidence type="ECO:0000259" key="10">
    <source>
        <dbReference type="Pfam" id="PF03801"/>
    </source>
</evidence>
<dbReference type="GeneID" id="14890381"/>
<comment type="subcellular location">
    <subcellularLocation>
        <location evidence="8">Chromosome</location>
        <location evidence="8">Centromere</location>
        <location evidence="8">Kinetochore</location>
    </subcellularLocation>
    <subcellularLocation>
        <location evidence="8">Nucleus</location>
    </subcellularLocation>
</comment>
<dbReference type="VEuPathDB" id="AmoebaDB:EIN_154390"/>
<keyword evidence="2 8" id="KW-0158">Chromosome</keyword>
<keyword evidence="3 8" id="KW-0132">Cell division</keyword>
<feature type="coiled-coil region" evidence="9">
    <location>
        <begin position="335"/>
        <end position="362"/>
    </location>
</feature>
<evidence type="ECO:0000313" key="12">
    <source>
        <dbReference type="Proteomes" id="UP000014680"/>
    </source>
</evidence>
<keyword evidence="6 8" id="KW-0131">Cell cycle</keyword>
<feature type="coiled-coil region" evidence="9">
    <location>
        <begin position="397"/>
        <end position="438"/>
    </location>
</feature>
<dbReference type="GO" id="GO:0051315">
    <property type="term" value="P:attachment of mitotic spindle microtubules to kinetochore"/>
    <property type="evidence" value="ECO:0007669"/>
    <property type="project" value="UniProtKB-UniRule"/>
</dbReference>
<protein>
    <recommendedName>
        <fullName evidence="8">Kinetochore protein NDC80</fullName>
    </recommendedName>
</protein>
<feature type="domain" description="Kinetochore protein Ndc80 CH" evidence="10">
    <location>
        <begin position="28"/>
        <end position="161"/>
    </location>
</feature>
<sequence>MLNPTKQHGDVVMSDQYFQMPDFIGQQPPTHSDNKPWHFDTEFRQTNWVNLIQFLETLRFDEYCAERSKQENYKTNIRTLSVIKEQLPTNKEYALMAEMLARRVLPNYKVKESRLEESLTKMFSILGIAFNSKYLMHTSAPHCWSFMLSGLVYLKELGDSIETNEDGMFESTPDEQIENELNSCVISSVVLHKDNLQKSQKLEEMISGKKKEIEKRDVEVNKQLEMVSLKLSQLQHVEGQVDYLKEQKKMLDQSLKEVSGELTLIQVNCQEKKEELGKRGLELKTQQTTLKDKTEQCEKLRLTIGETARLETVEEELYRRTEDWKEAVKKTTELSLQLKETKEALSQEIKEVKNLVNGLEKELSPELRKRLILFDCEDPNTCSDGLKKYQEIGKIIKEEFEEKENAQMKLIDELDKQLQEVETKTKAVQRDIEKNTNEWNEYIKRKEKADNDILRTNASVGALDRAGLQAKVSELNKKDMFFKELMTSELEWRTKAEKCSQRLEFFKQFTHEKNIEIMAKFEQFLNEYQKQLTDFDLLMQNAKRITRDSFEQIGVHLSTYLPKTN</sequence>
<keyword evidence="7 8" id="KW-0137">Centromere</keyword>
<comment type="function">
    <text evidence="8">Acts as a component of the essential kinetochore-associated NDC80 complex, which is required for chromosome segregation and spindle checkpoint activity.</text>
</comment>
<evidence type="ECO:0000256" key="3">
    <source>
        <dbReference type="ARBA" id="ARBA00022618"/>
    </source>
</evidence>
<accession>A0A0A1U975</accession>
<dbReference type="GO" id="GO:0031262">
    <property type="term" value="C:Ndc80 complex"/>
    <property type="evidence" value="ECO:0007669"/>
    <property type="project" value="UniProtKB-UniRule"/>
</dbReference>
<evidence type="ECO:0000256" key="8">
    <source>
        <dbReference type="RuleBase" id="RU368072"/>
    </source>
</evidence>
<keyword evidence="8" id="KW-0539">Nucleus</keyword>
<dbReference type="EMBL" id="KB206474">
    <property type="protein sequence ID" value="ELP91372.1"/>
    <property type="molecule type" value="Genomic_DNA"/>
</dbReference>
<dbReference type="InterPro" id="IPR055260">
    <property type="entry name" value="Ndc80_CH"/>
</dbReference>
<dbReference type="Gene3D" id="1.10.418.30">
    <property type="entry name" value="Ncd80 complex, Ncd80 subunit"/>
    <property type="match status" value="1"/>
</dbReference>
<dbReference type="GO" id="GO:0005634">
    <property type="term" value="C:nucleus"/>
    <property type="evidence" value="ECO:0007669"/>
    <property type="project" value="UniProtKB-SubCell"/>
</dbReference>
<reference evidence="11 12" key="1">
    <citation type="submission" date="2012-10" db="EMBL/GenBank/DDBJ databases">
        <authorList>
            <person name="Zafar N."/>
            <person name="Inman J."/>
            <person name="Hall N."/>
            <person name="Lorenzi H."/>
            <person name="Caler E."/>
        </authorList>
    </citation>
    <scope>NUCLEOTIDE SEQUENCE [LARGE SCALE GENOMIC DNA]</scope>
    <source>
        <strain evidence="11 12">IP1</strain>
    </source>
</reference>
<dbReference type="OrthoDB" id="1093at2759"/>
<dbReference type="OMA" id="EMIAMEC"/>
<dbReference type="RefSeq" id="XP_004258143.1">
    <property type="nucleotide sequence ID" value="XM_004258095.1"/>
</dbReference>
<comment type="subunit">
    <text evidence="8">Component of the NDC80 complex.</text>
</comment>
<name>A0A0A1U975_ENTIV</name>
<keyword evidence="5 9" id="KW-0175">Coiled coil</keyword>
<dbReference type="InterPro" id="IPR038273">
    <property type="entry name" value="Ndc80_sf"/>
</dbReference>
<evidence type="ECO:0000313" key="11">
    <source>
        <dbReference type="EMBL" id="ELP91372.1"/>
    </source>
</evidence>
<keyword evidence="12" id="KW-1185">Reference proteome</keyword>
<organism evidence="11 12">
    <name type="scientific">Entamoeba invadens IP1</name>
    <dbReference type="NCBI Taxonomy" id="370355"/>
    <lineage>
        <taxon>Eukaryota</taxon>
        <taxon>Amoebozoa</taxon>
        <taxon>Evosea</taxon>
        <taxon>Archamoebae</taxon>
        <taxon>Mastigamoebida</taxon>
        <taxon>Entamoebidae</taxon>
        <taxon>Entamoeba</taxon>
    </lineage>
</organism>